<comment type="caution">
    <text evidence="3">The sequence shown here is derived from an EMBL/GenBank/DDBJ whole genome shotgun (WGS) entry which is preliminary data.</text>
</comment>
<sequence length="305" mass="32908">MDKEVDPAVLGIINEKRLMGEKRTPVDIIARMGVFDAREKAGDLAWLATGDSLNVIATLWAELVNVSASGRWFYIESLNPLIRIGGGDRSAQQAQRAKDRHGLLKRAVDAGQGVRVVLQTNRVPVLQMESDKTAKVSVRVPDDEEWHIADWNADRQLAILVRGEPGWTPSDEELQAARARAAMPEPAPEEALAVPTSPEELHAAAMEHLTKHFAGYGYKAENVTAQGLGYDIEVSDKKGKTLLKIAVKGTKSGAPGFQLSSAERACAKAGDPWRLAVVSDAPGPAAQHKLYRGSEVDSAPGLQPS</sequence>
<dbReference type="Proteomes" id="UP001365846">
    <property type="component" value="Unassembled WGS sequence"/>
</dbReference>
<keyword evidence="4" id="KW-1185">Reference proteome</keyword>
<evidence type="ECO:0000256" key="1">
    <source>
        <dbReference type="SAM" id="MobiDB-lite"/>
    </source>
</evidence>
<evidence type="ECO:0000259" key="2">
    <source>
        <dbReference type="Pfam" id="PF13020"/>
    </source>
</evidence>
<dbReference type="InterPro" id="IPR024975">
    <property type="entry name" value="NOV_C"/>
</dbReference>
<dbReference type="Pfam" id="PF13020">
    <property type="entry name" value="NOV_C"/>
    <property type="match status" value="1"/>
</dbReference>
<gene>
    <name evidence="3" type="ORF">WKW77_26285</name>
</gene>
<protein>
    <submittedName>
        <fullName evidence="3">DUF3883 domain-containing protein</fullName>
    </submittedName>
</protein>
<dbReference type="RefSeq" id="WP_340359831.1">
    <property type="nucleotide sequence ID" value="NZ_JBBKZU010000013.1"/>
</dbReference>
<organism evidence="3 4">
    <name type="scientific">Variovorax ureilyticus</name>
    <dbReference type="NCBI Taxonomy" id="1836198"/>
    <lineage>
        <taxon>Bacteria</taxon>
        <taxon>Pseudomonadati</taxon>
        <taxon>Pseudomonadota</taxon>
        <taxon>Betaproteobacteria</taxon>
        <taxon>Burkholderiales</taxon>
        <taxon>Comamonadaceae</taxon>
        <taxon>Variovorax</taxon>
    </lineage>
</organism>
<evidence type="ECO:0000313" key="3">
    <source>
        <dbReference type="EMBL" id="MEJ8814611.1"/>
    </source>
</evidence>
<reference evidence="3 4" key="1">
    <citation type="submission" date="2024-03" db="EMBL/GenBank/DDBJ databases">
        <title>Novel species of the genus Variovorax.</title>
        <authorList>
            <person name="Liu Q."/>
            <person name="Xin Y.-H."/>
        </authorList>
    </citation>
    <scope>NUCLEOTIDE SEQUENCE [LARGE SCALE GENOMIC DNA]</scope>
    <source>
        <strain evidence="3 4">KACC 18899</strain>
    </source>
</reference>
<feature type="region of interest" description="Disordered" evidence="1">
    <location>
        <begin position="284"/>
        <end position="305"/>
    </location>
</feature>
<evidence type="ECO:0000313" key="4">
    <source>
        <dbReference type="Proteomes" id="UP001365846"/>
    </source>
</evidence>
<feature type="domain" description="Protein NO VEIN C-terminal" evidence="2">
    <location>
        <begin position="204"/>
        <end position="281"/>
    </location>
</feature>
<dbReference type="EMBL" id="JBBKZU010000013">
    <property type="protein sequence ID" value="MEJ8814611.1"/>
    <property type="molecule type" value="Genomic_DNA"/>
</dbReference>
<accession>A0ABU8VLU4</accession>
<name>A0ABU8VLU4_9BURK</name>
<proteinExistence type="predicted"/>